<feature type="domain" description="Chitin-binding type-3" evidence="3">
    <location>
        <begin position="37"/>
        <end position="79"/>
    </location>
</feature>
<keyword evidence="1" id="KW-0378">Hydrolase</keyword>
<dbReference type="Proteomes" id="UP000631418">
    <property type="component" value="Unassembled WGS sequence"/>
</dbReference>
<evidence type="ECO:0000313" key="5">
    <source>
        <dbReference type="Proteomes" id="UP000631418"/>
    </source>
</evidence>
<dbReference type="GO" id="GO:0030246">
    <property type="term" value="F:carbohydrate binding"/>
    <property type="evidence" value="ECO:0007669"/>
    <property type="project" value="InterPro"/>
</dbReference>
<dbReference type="SUPFAM" id="SSF51055">
    <property type="entry name" value="Carbohydrate binding domain"/>
    <property type="match status" value="1"/>
</dbReference>
<dbReference type="Gene3D" id="2.10.10.20">
    <property type="entry name" value="Carbohydrate-binding module superfamily 5/12"/>
    <property type="match status" value="1"/>
</dbReference>
<dbReference type="GO" id="GO:0005975">
    <property type="term" value="P:carbohydrate metabolic process"/>
    <property type="evidence" value="ECO:0007669"/>
    <property type="project" value="InterPro"/>
</dbReference>
<dbReference type="GO" id="GO:0005576">
    <property type="term" value="C:extracellular region"/>
    <property type="evidence" value="ECO:0007669"/>
    <property type="project" value="InterPro"/>
</dbReference>
<dbReference type="GO" id="GO:0004553">
    <property type="term" value="F:hydrolase activity, hydrolyzing O-glycosyl compounds"/>
    <property type="evidence" value="ECO:0007669"/>
    <property type="project" value="InterPro"/>
</dbReference>
<evidence type="ECO:0000313" key="4">
    <source>
        <dbReference type="EMBL" id="MBF7810384.1"/>
    </source>
</evidence>
<feature type="compositionally biased region" description="Low complexity" evidence="2">
    <location>
        <begin position="1"/>
        <end position="36"/>
    </location>
</feature>
<dbReference type="AlphaFoldDB" id="A0AAE2UWW5"/>
<proteinExistence type="predicted"/>
<accession>A0AAE2UWW5</accession>
<evidence type="ECO:0000259" key="3">
    <source>
        <dbReference type="SMART" id="SM00495"/>
    </source>
</evidence>
<dbReference type="InterPro" id="IPR036573">
    <property type="entry name" value="CBM_sf_5/12"/>
</dbReference>
<dbReference type="CDD" id="cd12215">
    <property type="entry name" value="ChiC_BD"/>
    <property type="match status" value="1"/>
</dbReference>
<evidence type="ECO:0000256" key="1">
    <source>
        <dbReference type="ARBA" id="ARBA00022801"/>
    </source>
</evidence>
<reference evidence="4" key="1">
    <citation type="submission" date="2020-11" db="EMBL/GenBank/DDBJ databases">
        <authorList>
            <person name="Thieme N."/>
            <person name="Liebl W."/>
            <person name="Zverlov V."/>
        </authorList>
    </citation>
    <scope>NUCLEOTIDE SEQUENCE</scope>
    <source>
        <strain evidence="4">NT08</strain>
    </source>
</reference>
<gene>
    <name evidence="4" type="ORF">IS491_17320</name>
</gene>
<evidence type="ECO:0000256" key="2">
    <source>
        <dbReference type="SAM" id="MobiDB-lite"/>
    </source>
</evidence>
<feature type="region of interest" description="Disordered" evidence="2">
    <location>
        <begin position="1"/>
        <end position="41"/>
    </location>
</feature>
<dbReference type="EMBL" id="JADOEF010000001">
    <property type="protein sequence ID" value="MBF7810384.1"/>
    <property type="molecule type" value="Genomic_DNA"/>
</dbReference>
<dbReference type="SMART" id="SM00495">
    <property type="entry name" value="ChtBD3"/>
    <property type="match status" value="1"/>
</dbReference>
<sequence>MGAATPTNPSNPITPTTPTNPSNPTDPTNPSDPGTSYPAWDSSKAYVNGDIVSYNNNNYKAKWWTQGDKPGASDVWELIGAATQSNPKY</sequence>
<dbReference type="InterPro" id="IPR003610">
    <property type="entry name" value="CBM5/12"/>
</dbReference>
<dbReference type="Pfam" id="PF02839">
    <property type="entry name" value="CBM_5_12"/>
    <property type="match status" value="1"/>
</dbReference>
<protein>
    <recommendedName>
        <fullName evidence="3">Chitin-binding type-3 domain-containing protein</fullName>
    </recommendedName>
</protein>
<organism evidence="4 5">
    <name type="scientific">Clostridium beijerinckii</name>
    <name type="common">Clostridium MP</name>
    <dbReference type="NCBI Taxonomy" id="1520"/>
    <lineage>
        <taxon>Bacteria</taxon>
        <taxon>Bacillati</taxon>
        <taxon>Bacillota</taxon>
        <taxon>Clostridia</taxon>
        <taxon>Eubacteriales</taxon>
        <taxon>Clostridiaceae</taxon>
        <taxon>Clostridium</taxon>
    </lineage>
</organism>
<name>A0AAE2UWW5_CLOBE</name>
<comment type="caution">
    <text evidence="4">The sequence shown here is derived from an EMBL/GenBank/DDBJ whole genome shotgun (WGS) entry which is preliminary data.</text>
</comment>